<keyword evidence="2" id="KW-0812">Transmembrane</keyword>
<gene>
    <name evidence="3" type="ORF">MNBD_GAMMA17-1473</name>
</gene>
<reference evidence="3" key="1">
    <citation type="submission" date="2018-06" db="EMBL/GenBank/DDBJ databases">
        <authorList>
            <person name="Zhirakovskaya E."/>
        </authorList>
    </citation>
    <scope>NUCLEOTIDE SEQUENCE</scope>
</reference>
<keyword evidence="2" id="KW-0472">Membrane</keyword>
<organism evidence="3">
    <name type="scientific">hydrothermal vent metagenome</name>
    <dbReference type="NCBI Taxonomy" id="652676"/>
    <lineage>
        <taxon>unclassified sequences</taxon>
        <taxon>metagenomes</taxon>
        <taxon>ecological metagenomes</taxon>
    </lineage>
</organism>
<proteinExistence type="predicted"/>
<dbReference type="AlphaFoldDB" id="A0A3B0ZPH3"/>
<sequence length="149" mass="15672">MDAVPQPVAARVTSSDRLGLTIFFAIVLHAIIILGVTFAPEDESKNEIAPSLDITLVHQQSQEEIEDAELLAQANLAGGGNAEETSRLANPASTAADIPDPGTATASSIAAAPPPQEARHSQIVMTQETSTHDTAITELTPEVKQQKQI</sequence>
<feature type="non-terminal residue" evidence="3">
    <location>
        <position position="149"/>
    </location>
</feature>
<name>A0A3B0ZPH3_9ZZZZ</name>
<keyword evidence="2" id="KW-1133">Transmembrane helix</keyword>
<evidence type="ECO:0000256" key="1">
    <source>
        <dbReference type="SAM" id="MobiDB-lite"/>
    </source>
</evidence>
<feature type="compositionally biased region" description="Low complexity" evidence="1">
    <location>
        <begin position="101"/>
        <end position="111"/>
    </location>
</feature>
<accession>A0A3B0ZPH3</accession>
<feature type="transmembrane region" description="Helical" evidence="2">
    <location>
        <begin position="20"/>
        <end position="39"/>
    </location>
</feature>
<feature type="compositionally biased region" description="Polar residues" evidence="1">
    <location>
        <begin position="123"/>
        <end position="134"/>
    </location>
</feature>
<evidence type="ECO:0008006" key="4">
    <source>
        <dbReference type="Google" id="ProtNLM"/>
    </source>
</evidence>
<evidence type="ECO:0000256" key="2">
    <source>
        <dbReference type="SAM" id="Phobius"/>
    </source>
</evidence>
<evidence type="ECO:0000313" key="3">
    <source>
        <dbReference type="EMBL" id="VAW90013.1"/>
    </source>
</evidence>
<dbReference type="EMBL" id="UOFQ01000167">
    <property type="protein sequence ID" value="VAW90013.1"/>
    <property type="molecule type" value="Genomic_DNA"/>
</dbReference>
<feature type="region of interest" description="Disordered" evidence="1">
    <location>
        <begin position="76"/>
        <end position="149"/>
    </location>
</feature>
<protein>
    <recommendedName>
        <fullName evidence="4">Energy transducer TonB</fullName>
    </recommendedName>
</protein>